<gene>
    <name evidence="2" type="ORF">DW243_04295</name>
    <name evidence="1" type="ORF">O8D18_03400</name>
</gene>
<evidence type="ECO:0000313" key="2">
    <source>
        <dbReference type="EMBL" id="RHG87333.1"/>
    </source>
</evidence>
<dbReference type="EMBL" id="JAPZED010000002">
    <property type="protein sequence ID" value="MCZ7693092.1"/>
    <property type="molecule type" value="Genomic_DNA"/>
</dbReference>
<dbReference type="EMBL" id="QRIS01000005">
    <property type="protein sequence ID" value="RHG87333.1"/>
    <property type="molecule type" value="Genomic_DNA"/>
</dbReference>
<accession>A0A414UY34</accession>
<dbReference type="RefSeq" id="WP_118207886.1">
    <property type="nucleotide sequence ID" value="NZ_CAXSNP010000012.1"/>
</dbReference>
<dbReference type="AlphaFoldDB" id="A0A414UY34"/>
<dbReference type="Proteomes" id="UP001148455">
    <property type="component" value="Unassembled WGS sequence"/>
</dbReference>
<sequence length="105" mass="12622">MNKDKKTDEEEIILPPYTGLRRVYTYQPYTVHRVKRMLKEIGCIAENINQGYKANRRVGYRELYRIKRISDGKVIHPCIDMESLRSFFAEHDFPLEDEKTIKRKE</sequence>
<evidence type="ECO:0000313" key="1">
    <source>
        <dbReference type="EMBL" id="MCZ7693092.1"/>
    </source>
</evidence>
<name>A0A414UY34_MEDGN</name>
<proteinExistence type="predicted"/>
<reference evidence="1" key="2">
    <citation type="submission" date="2022-12" db="EMBL/GenBank/DDBJ databases">
        <title>Genome of R. gnavus strain RSHDN_123.</title>
        <authorList>
            <person name="Abdugheni R."/>
        </authorList>
    </citation>
    <scope>NUCLEOTIDE SEQUENCE</scope>
    <source>
        <strain evidence="1">RSHDN_123</strain>
    </source>
</reference>
<evidence type="ECO:0000313" key="3">
    <source>
        <dbReference type="Proteomes" id="UP000283981"/>
    </source>
</evidence>
<comment type="caution">
    <text evidence="2">The sequence shown here is derived from an EMBL/GenBank/DDBJ whole genome shotgun (WGS) entry which is preliminary data.</text>
</comment>
<reference evidence="2 3" key="1">
    <citation type="submission" date="2018-08" db="EMBL/GenBank/DDBJ databases">
        <title>A genome reference for cultivated species of the human gut microbiota.</title>
        <authorList>
            <person name="Zou Y."/>
            <person name="Xue W."/>
            <person name="Luo G."/>
        </authorList>
    </citation>
    <scope>NUCLEOTIDE SEQUENCE [LARGE SCALE GENOMIC DNA]</scope>
    <source>
        <strain evidence="2 3">AM21-18</strain>
    </source>
</reference>
<organism evidence="2 3">
    <name type="scientific">Mediterraneibacter gnavus</name>
    <name type="common">Ruminococcus gnavus</name>
    <dbReference type="NCBI Taxonomy" id="33038"/>
    <lineage>
        <taxon>Bacteria</taxon>
        <taxon>Bacillati</taxon>
        <taxon>Bacillota</taxon>
        <taxon>Clostridia</taxon>
        <taxon>Lachnospirales</taxon>
        <taxon>Lachnospiraceae</taxon>
        <taxon>Mediterraneibacter</taxon>
    </lineage>
</organism>
<protein>
    <submittedName>
        <fullName evidence="2">Uncharacterized protein</fullName>
    </submittedName>
</protein>
<dbReference type="Proteomes" id="UP000283981">
    <property type="component" value="Unassembled WGS sequence"/>
</dbReference>